<dbReference type="PROSITE" id="PS00763">
    <property type="entry name" value="GLUTATHIONE_PEROXID_2"/>
    <property type="match status" value="1"/>
</dbReference>
<dbReference type="HAMAP" id="MF_02061">
    <property type="entry name" value="Thiored_glutath_peroxid"/>
    <property type="match status" value="1"/>
</dbReference>
<evidence type="ECO:0000313" key="5">
    <source>
        <dbReference type="EMBL" id="SAP93487.1"/>
    </source>
</evidence>
<name>A0A8G1ZZQ9_RAOPL</name>
<dbReference type="NCBIfam" id="NF007900">
    <property type="entry name" value="PRK10606.1"/>
    <property type="match status" value="1"/>
</dbReference>
<dbReference type="InterPro" id="IPR036249">
    <property type="entry name" value="Thioredoxin-like_sf"/>
</dbReference>
<keyword evidence="1 3" id="KW-0575">Peroxidase</keyword>
<comment type="catalytic activity">
    <reaction evidence="3">
        <text>a hydroperoxide + [thioredoxin]-dithiol = an alcohol + [thioredoxin]-disulfide + H2O</text>
        <dbReference type="Rhea" id="RHEA:62620"/>
        <dbReference type="Rhea" id="RHEA-COMP:10698"/>
        <dbReference type="Rhea" id="RHEA-COMP:10700"/>
        <dbReference type="ChEBI" id="CHEBI:15377"/>
        <dbReference type="ChEBI" id="CHEBI:29950"/>
        <dbReference type="ChEBI" id="CHEBI:30879"/>
        <dbReference type="ChEBI" id="CHEBI:35924"/>
        <dbReference type="ChEBI" id="CHEBI:50058"/>
        <dbReference type="EC" id="1.11.1.24"/>
    </reaction>
</comment>
<dbReference type="PROSITE" id="PS51355">
    <property type="entry name" value="GLUTATHIONE_PEROXID_3"/>
    <property type="match status" value="1"/>
</dbReference>
<comment type="similarity">
    <text evidence="3">Belongs to the glutathione peroxidase family. BtuE subfamily.</text>
</comment>
<dbReference type="PRINTS" id="PR01011">
    <property type="entry name" value="GLUTPROXDASE"/>
</dbReference>
<evidence type="ECO:0000313" key="6">
    <source>
        <dbReference type="Proteomes" id="UP000078124"/>
    </source>
</evidence>
<gene>
    <name evidence="5" type="primary">bsaA_1</name>
    <name evidence="3" type="synonym">btuE</name>
    <name evidence="5" type="ORF">SAMEA2273876_03180</name>
</gene>
<dbReference type="EC" id="1.11.1.9" evidence="3"/>
<dbReference type="CDD" id="cd00340">
    <property type="entry name" value="GSH_Peroxidase"/>
    <property type="match status" value="1"/>
</dbReference>
<evidence type="ECO:0000256" key="3">
    <source>
        <dbReference type="HAMAP-Rule" id="MF_02061"/>
    </source>
</evidence>
<dbReference type="GO" id="GO:0140824">
    <property type="term" value="F:thioredoxin-dependent peroxiredoxin activity"/>
    <property type="evidence" value="ECO:0007669"/>
    <property type="project" value="UniProtKB-EC"/>
</dbReference>
<organism evidence="5 6">
    <name type="scientific">Raoultella planticola</name>
    <name type="common">Klebsiella planticola</name>
    <dbReference type="NCBI Taxonomy" id="575"/>
    <lineage>
        <taxon>Bacteria</taxon>
        <taxon>Pseudomonadati</taxon>
        <taxon>Pseudomonadota</taxon>
        <taxon>Gammaproteobacteria</taxon>
        <taxon>Enterobacterales</taxon>
        <taxon>Enterobacteriaceae</taxon>
        <taxon>Klebsiella/Raoultella group</taxon>
        <taxon>Raoultella</taxon>
    </lineage>
</organism>
<dbReference type="GO" id="GO:0004602">
    <property type="term" value="F:glutathione peroxidase activity"/>
    <property type="evidence" value="ECO:0007669"/>
    <property type="project" value="UniProtKB-UniRule"/>
</dbReference>
<comment type="function">
    <text evidence="3">Non-specific peroxidase that can use thioredoxin or glutathione as a reducing agent.</text>
</comment>
<dbReference type="FunFam" id="3.40.30.10:FF:000010">
    <property type="entry name" value="Glutathione peroxidase"/>
    <property type="match status" value="1"/>
</dbReference>
<dbReference type="PANTHER" id="PTHR11592">
    <property type="entry name" value="GLUTATHIONE PEROXIDASE"/>
    <property type="match status" value="1"/>
</dbReference>
<dbReference type="PANTHER" id="PTHR11592:SF40">
    <property type="entry name" value="THIOREDOXIN_GLUTATHIONE PEROXIDASE BTUE"/>
    <property type="match status" value="1"/>
</dbReference>
<evidence type="ECO:0000256" key="4">
    <source>
        <dbReference type="PIRSR" id="PIRSR000303-1"/>
    </source>
</evidence>
<accession>A0A8G1ZZQ9</accession>
<feature type="active site" evidence="3 4">
    <location>
        <position position="80"/>
    </location>
</feature>
<reference evidence="5 6" key="1">
    <citation type="submission" date="2016-05" db="EMBL/GenBank/DDBJ databases">
        <authorList>
            <consortium name="Pathogen Informatics"/>
        </authorList>
    </citation>
    <scope>NUCLEOTIDE SEQUENCE [LARGE SCALE GENOMIC DNA]</scope>
    <source>
        <strain evidence="5 6">2880STDY5682802</strain>
    </source>
</reference>
<dbReference type="InterPro" id="IPR000889">
    <property type="entry name" value="Glutathione_peroxidase"/>
</dbReference>
<dbReference type="Proteomes" id="UP000078124">
    <property type="component" value="Unassembled WGS sequence"/>
</dbReference>
<evidence type="ECO:0000256" key="1">
    <source>
        <dbReference type="ARBA" id="ARBA00022559"/>
    </source>
</evidence>
<dbReference type="AlphaFoldDB" id="A0A8G1ZZQ9"/>
<sequence>MFAADTVRYSWQPIRRTMNARESATVDRDHLKSEIHLMDGGKAMQHDILNTEVTTIDGQKTTLADYAGKVLLIVNVASKCGLTPQYQQLETLQKDLENDGFTVLGFPCNQFLGQEPGSEEEIKTFCSTTYGVTFPLFSKIDVNGEHRHPLYQQLVDAAPQAVAPEGSGFYERMASKGRAPANVGDILWNFEKFLLGKDGQVIQRFSPDMTPDDPLLVAAIKGALAK</sequence>
<dbReference type="GO" id="GO:0034599">
    <property type="term" value="P:cellular response to oxidative stress"/>
    <property type="evidence" value="ECO:0007669"/>
    <property type="project" value="TreeGrafter"/>
</dbReference>
<dbReference type="SUPFAM" id="SSF52833">
    <property type="entry name" value="Thioredoxin-like"/>
    <property type="match status" value="1"/>
</dbReference>
<dbReference type="InterPro" id="IPR033674">
    <property type="entry name" value="BtuE"/>
</dbReference>
<dbReference type="PIRSF" id="PIRSF000303">
    <property type="entry name" value="Glutathion_perox"/>
    <property type="match status" value="1"/>
</dbReference>
<dbReference type="InterPro" id="IPR029760">
    <property type="entry name" value="GPX_CS"/>
</dbReference>
<comment type="caution">
    <text evidence="5">The sequence shown here is derived from an EMBL/GenBank/DDBJ whole genome shotgun (WGS) entry which is preliminary data.</text>
</comment>
<dbReference type="EMBL" id="FLAC01000012">
    <property type="protein sequence ID" value="SAP93487.1"/>
    <property type="molecule type" value="Genomic_DNA"/>
</dbReference>
<keyword evidence="2 3" id="KW-0560">Oxidoreductase</keyword>
<proteinExistence type="inferred from homology"/>
<dbReference type="EC" id="1.11.1.24" evidence="3"/>
<comment type="catalytic activity">
    <reaction evidence="3">
        <text>2 glutathione + H2O2 = glutathione disulfide + 2 H2O</text>
        <dbReference type="Rhea" id="RHEA:16833"/>
        <dbReference type="ChEBI" id="CHEBI:15377"/>
        <dbReference type="ChEBI" id="CHEBI:16240"/>
        <dbReference type="ChEBI" id="CHEBI:57925"/>
        <dbReference type="ChEBI" id="CHEBI:58297"/>
        <dbReference type="EC" id="1.11.1.9"/>
    </reaction>
</comment>
<dbReference type="Gene3D" id="3.40.30.10">
    <property type="entry name" value="Glutaredoxin"/>
    <property type="match status" value="1"/>
</dbReference>
<evidence type="ECO:0000256" key="2">
    <source>
        <dbReference type="ARBA" id="ARBA00023002"/>
    </source>
</evidence>
<dbReference type="InterPro" id="IPR029759">
    <property type="entry name" value="GPX_AS"/>
</dbReference>
<protein>
    <recommendedName>
        <fullName evidence="3">Thioredoxin/glutathione peroxidase BtuE</fullName>
        <ecNumber evidence="3">1.11.1.24</ecNumber>
        <ecNumber evidence="3">1.11.1.9</ecNumber>
    </recommendedName>
</protein>
<dbReference type="Pfam" id="PF00255">
    <property type="entry name" value="GSHPx"/>
    <property type="match status" value="1"/>
</dbReference>
<dbReference type="PROSITE" id="PS00460">
    <property type="entry name" value="GLUTATHIONE_PEROXID_1"/>
    <property type="match status" value="1"/>
</dbReference>